<feature type="compositionally biased region" description="Low complexity" evidence="1">
    <location>
        <begin position="170"/>
        <end position="195"/>
    </location>
</feature>
<dbReference type="OrthoDB" id="3296726at2"/>
<dbReference type="AlphaFoldDB" id="A0A2T0JQ62"/>
<evidence type="ECO:0000256" key="2">
    <source>
        <dbReference type="SAM" id="Phobius"/>
    </source>
</evidence>
<evidence type="ECO:0000256" key="1">
    <source>
        <dbReference type="SAM" id="MobiDB-lite"/>
    </source>
</evidence>
<evidence type="ECO:0000259" key="4">
    <source>
        <dbReference type="Pfam" id="PF07987"/>
    </source>
</evidence>
<dbReference type="EMBL" id="PVMZ01000035">
    <property type="protein sequence ID" value="PRX09764.1"/>
    <property type="molecule type" value="Genomic_DNA"/>
</dbReference>
<reference evidence="5 6" key="1">
    <citation type="submission" date="2018-03" db="EMBL/GenBank/DDBJ databases">
        <title>Genomic Encyclopedia of Archaeal and Bacterial Type Strains, Phase II (KMG-II): from individual species to whole genera.</title>
        <authorList>
            <person name="Goeker M."/>
        </authorList>
    </citation>
    <scope>NUCLEOTIDE SEQUENCE [LARGE SCALE GENOMIC DNA]</scope>
    <source>
        <strain evidence="5 6">DSM 43146</strain>
    </source>
</reference>
<feature type="region of interest" description="Disordered" evidence="1">
    <location>
        <begin position="164"/>
        <end position="205"/>
    </location>
</feature>
<evidence type="ECO:0000256" key="3">
    <source>
        <dbReference type="SAM" id="SignalP"/>
    </source>
</evidence>
<dbReference type="Gene3D" id="2.60.40.2230">
    <property type="entry name" value="Uncharacterised protein YcnI-like PF07987, DUF1775"/>
    <property type="match status" value="1"/>
</dbReference>
<organism evidence="5 6">
    <name type="scientific">Actinoplanes italicus</name>
    <dbReference type="NCBI Taxonomy" id="113567"/>
    <lineage>
        <taxon>Bacteria</taxon>
        <taxon>Bacillati</taxon>
        <taxon>Actinomycetota</taxon>
        <taxon>Actinomycetes</taxon>
        <taxon>Micromonosporales</taxon>
        <taxon>Micromonosporaceae</taxon>
        <taxon>Actinoplanes</taxon>
    </lineage>
</organism>
<feature type="transmembrane region" description="Helical" evidence="2">
    <location>
        <begin position="209"/>
        <end position="229"/>
    </location>
</feature>
<sequence length="238" mass="24044">MALRTRMVGALAAGVAAAALLAAPAFAHVEVEADKAQAGAANVTLTFHGEAESQSAGIVSERVVLPQGIKPADVTLVKAPRGWTFTSSADGFTIAGPALKVGQDAEFAVTVTQLPTDATTLSFKTVETYSDGKVSRWIDLPEEGQPEPESPAPTITLKPAANQAEVTAGTTPSSNPSTAVSATAPAATRASNTAAEQTASSTGSGGSRVAWWIALAVAVIAGAGGLLLWRKRSSNPAP</sequence>
<keyword evidence="6" id="KW-1185">Reference proteome</keyword>
<name>A0A2T0JQ62_9ACTN</name>
<dbReference type="Pfam" id="PF07987">
    <property type="entry name" value="DUF1775"/>
    <property type="match status" value="1"/>
</dbReference>
<keyword evidence="2" id="KW-1133">Transmembrane helix</keyword>
<comment type="caution">
    <text evidence="5">The sequence shown here is derived from an EMBL/GenBank/DDBJ whole genome shotgun (WGS) entry which is preliminary data.</text>
</comment>
<feature type="chain" id="PRO_5015642496" evidence="3">
    <location>
        <begin position="28"/>
        <end position="238"/>
    </location>
</feature>
<feature type="signal peptide" evidence="3">
    <location>
        <begin position="1"/>
        <end position="27"/>
    </location>
</feature>
<keyword evidence="3" id="KW-0732">Signal</keyword>
<dbReference type="Proteomes" id="UP000239415">
    <property type="component" value="Unassembled WGS sequence"/>
</dbReference>
<keyword evidence="2" id="KW-0812">Transmembrane</keyword>
<dbReference type="InterPro" id="IPR012533">
    <property type="entry name" value="YcnI-copper_dom"/>
</dbReference>
<accession>A0A2T0JQ62</accession>
<protein>
    <submittedName>
        <fullName evidence="5">Uncharacterized protein YcnI</fullName>
    </submittedName>
</protein>
<evidence type="ECO:0000313" key="5">
    <source>
        <dbReference type="EMBL" id="PRX09764.1"/>
    </source>
</evidence>
<proteinExistence type="predicted"/>
<evidence type="ECO:0000313" key="6">
    <source>
        <dbReference type="Proteomes" id="UP000239415"/>
    </source>
</evidence>
<dbReference type="InterPro" id="IPR038507">
    <property type="entry name" value="YcnI-like_sf"/>
</dbReference>
<feature type="domain" description="YncI copper-binding" evidence="4">
    <location>
        <begin position="97"/>
        <end position="157"/>
    </location>
</feature>
<gene>
    <name evidence="5" type="ORF">CLV67_13540</name>
</gene>
<keyword evidence="2" id="KW-0472">Membrane</keyword>